<dbReference type="RefSeq" id="WP_188941455.1">
    <property type="nucleotide sequence ID" value="NZ_BMNA01000003.1"/>
</dbReference>
<feature type="compositionally biased region" description="Low complexity" evidence="7">
    <location>
        <begin position="1"/>
        <end position="11"/>
    </location>
</feature>
<keyword evidence="5" id="KW-0046">Antibiotic resistance</keyword>
<dbReference type="Proteomes" id="UP000655208">
    <property type="component" value="Unassembled WGS sequence"/>
</dbReference>
<evidence type="ECO:0000256" key="2">
    <source>
        <dbReference type="ARBA" id="ARBA00022692"/>
    </source>
</evidence>
<accession>A0A917WEZ3</accession>
<dbReference type="GO" id="GO:0043190">
    <property type="term" value="C:ATP-binding cassette (ABC) transporter complex"/>
    <property type="evidence" value="ECO:0007669"/>
    <property type="project" value="InterPro"/>
</dbReference>
<comment type="subcellular location">
    <subcellularLocation>
        <location evidence="6">Cell membrane</location>
        <topology evidence="6">Multi-pass membrane protein</topology>
    </subcellularLocation>
    <subcellularLocation>
        <location evidence="1">Membrane</location>
        <topology evidence="1">Multi-pass membrane protein</topology>
    </subcellularLocation>
</comment>
<keyword evidence="3 6" id="KW-1133">Transmembrane helix</keyword>
<keyword evidence="10" id="KW-1185">Reference proteome</keyword>
<dbReference type="PANTHER" id="PTHR43229:SF2">
    <property type="entry name" value="NODULATION PROTEIN J"/>
    <property type="match status" value="1"/>
</dbReference>
<dbReference type="InterPro" id="IPR013525">
    <property type="entry name" value="ABC2_TM"/>
</dbReference>
<feature type="domain" description="ABC transmembrane type-2" evidence="8">
    <location>
        <begin position="57"/>
        <end position="285"/>
    </location>
</feature>
<dbReference type="PROSITE" id="PS51012">
    <property type="entry name" value="ABC_TM2"/>
    <property type="match status" value="1"/>
</dbReference>
<evidence type="ECO:0000259" key="8">
    <source>
        <dbReference type="PROSITE" id="PS51012"/>
    </source>
</evidence>
<keyword evidence="4 6" id="KW-0472">Membrane</keyword>
<protein>
    <recommendedName>
        <fullName evidence="6">Transport permease protein</fullName>
    </recommendedName>
</protein>
<feature type="transmembrane region" description="Helical" evidence="6">
    <location>
        <begin position="58"/>
        <end position="77"/>
    </location>
</feature>
<keyword evidence="2 6" id="KW-0812">Transmembrane</keyword>
<evidence type="ECO:0000256" key="5">
    <source>
        <dbReference type="ARBA" id="ARBA00023251"/>
    </source>
</evidence>
<keyword evidence="6" id="KW-0813">Transport</keyword>
<evidence type="ECO:0000256" key="3">
    <source>
        <dbReference type="ARBA" id="ARBA00022989"/>
    </source>
</evidence>
<dbReference type="GO" id="GO:0140359">
    <property type="term" value="F:ABC-type transporter activity"/>
    <property type="evidence" value="ECO:0007669"/>
    <property type="project" value="InterPro"/>
</dbReference>
<organism evidence="9 10">
    <name type="scientific">Nakamurella endophytica</name>
    <dbReference type="NCBI Taxonomy" id="1748367"/>
    <lineage>
        <taxon>Bacteria</taxon>
        <taxon>Bacillati</taxon>
        <taxon>Actinomycetota</taxon>
        <taxon>Actinomycetes</taxon>
        <taxon>Nakamurellales</taxon>
        <taxon>Nakamurellaceae</taxon>
        <taxon>Nakamurella</taxon>
    </lineage>
</organism>
<gene>
    <name evidence="9" type="ORF">GCM10011594_21500</name>
</gene>
<comment type="caution">
    <text evidence="9">The sequence shown here is derived from an EMBL/GenBank/DDBJ whole genome shotgun (WGS) entry which is preliminary data.</text>
</comment>
<dbReference type="PANTHER" id="PTHR43229">
    <property type="entry name" value="NODULATION PROTEIN J"/>
    <property type="match status" value="1"/>
</dbReference>
<evidence type="ECO:0000313" key="9">
    <source>
        <dbReference type="EMBL" id="GGM01116.1"/>
    </source>
</evidence>
<feature type="region of interest" description="Disordered" evidence="7">
    <location>
        <begin position="1"/>
        <end position="26"/>
    </location>
</feature>
<evidence type="ECO:0000256" key="1">
    <source>
        <dbReference type="ARBA" id="ARBA00004141"/>
    </source>
</evidence>
<dbReference type="EMBL" id="BMNA01000003">
    <property type="protein sequence ID" value="GGM01116.1"/>
    <property type="molecule type" value="Genomic_DNA"/>
</dbReference>
<reference evidence="9" key="1">
    <citation type="journal article" date="2014" name="Int. J. Syst. Evol. Microbiol.">
        <title>Complete genome sequence of Corynebacterium casei LMG S-19264T (=DSM 44701T), isolated from a smear-ripened cheese.</title>
        <authorList>
            <consortium name="US DOE Joint Genome Institute (JGI-PGF)"/>
            <person name="Walter F."/>
            <person name="Albersmeier A."/>
            <person name="Kalinowski J."/>
            <person name="Ruckert C."/>
        </authorList>
    </citation>
    <scope>NUCLEOTIDE SEQUENCE</scope>
    <source>
        <strain evidence="9">CGMCC 4.7308</strain>
    </source>
</reference>
<feature type="transmembrane region" description="Helical" evidence="6">
    <location>
        <begin position="205"/>
        <end position="222"/>
    </location>
</feature>
<dbReference type="InterPro" id="IPR000412">
    <property type="entry name" value="ABC_2_transport"/>
</dbReference>
<evidence type="ECO:0000256" key="4">
    <source>
        <dbReference type="ARBA" id="ARBA00023136"/>
    </source>
</evidence>
<dbReference type="GO" id="GO:0046677">
    <property type="term" value="P:response to antibiotic"/>
    <property type="evidence" value="ECO:0007669"/>
    <property type="project" value="UniProtKB-KW"/>
</dbReference>
<feature type="transmembrane region" description="Helical" evidence="6">
    <location>
        <begin position="134"/>
        <end position="160"/>
    </location>
</feature>
<name>A0A917WEZ3_9ACTN</name>
<evidence type="ECO:0000313" key="10">
    <source>
        <dbReference type="Proteomes" id="UP000655208"/>
    </source>
</evidence>
<proteinExistence type="inferred from homology"/>
<evidence type="ECO:0000256" key="7">
    <source>
        <dbReference type="SAM" id="MobiDB-lite"/>
    </source>
</evidence>
<comment type="similarity">
    <text evidence="6">Belongs to the ABC-2 integral membrane protein family.</text>
</comment>
<dbReference type="Pfam" id="PF01061">
    <property type="entry name" value="ABC2_membrane"/>
    <property type="match status" value="1"/>
</dbReference>
<keyword evidence="6" id="KW-1003">Cell membrane</keyword>
<feature type="transmembrane region" description="Helical" evidence="6">
    <location>
        <begin position="172"/>
        <end position="193"/>
    </location>
</feature>
<dbReference type="AlphaFoldDB" id="A0A917WEZ3"/>
<reference evidence="9" key="2">
    <citation type="submission" date="2020-09" db="EMBL/GenBank/DDBJ databases">
        <authorList>
            <person name="Sun Q."/>
            <person name="Zhou Y."/>
        </authorList>
    </citation>
    <scope>NUCLEOTIDE SEQUENCE</scope>
    <source>
        <strain evidence="9">CGMCC 4.7308</strain>
    </source>
</reference>
<evidence type="ECO:0000256" key="6">
    <source>
        <dbReference type="RuleBase" id="RU361157"/>
    </source>
</evidence>
<feature type="transmembrane region" description="Helical" evidence="6">
    <location>
        <begin position="89"/>
        <end position="113"/>
    </location>
</feature>
<feature type="transmembrane region" description="Helical" evidence="6">
    <location>
        <begin position="260"/>
        <end position="279"/>
    </location>
</feature>
<dbReference type="InterPro" id="IPR047817">
    <property type="entry name" value="ABC2_TM_bact-type"/>
</dbReference>
<dbReference type="PIRSF" id="PIRSF006648">
    <property type="entry name" value="DrrB"/>
    <property type="match status" value="1"/>
</dbReference>
<dbReference type="InterPro" id="IPR051784">
    <property type="entry name" value="Nod_factor_ABC_transporter"/>
</dbReference>
<sequence length="286" mass="30236">MTTTTPATAAPLRRPDGGDPVPAGTVTAAPGAGPMRFVRHVLALARRSLIKTWRTPEALIDVTVQPVIFLALFTYIFGGAIAGGSQHQYLQFLLPGLLGQSIAMAGVALGQNLNADIGKGVFDRFRSLPIARSAPLVGAVVADFARYLILCVITVGVGYLMGFRVTTGLLPAVAAIGLSIAFALCFCWISVFVGMIARTAGAVQGIMFLLVLPLSFGSNTFVQTQTMPGWLQAFVKVNPISHLVSTVRGLMIGGPVASDLAWTLGWMALLLAVFVPLALRGYRRRA</sequence>